<accession>A0A183U7A1</accession>
<name>A0A183U7A1_TOXCA</name>
<dbReference type="PANTHER" id="PTHR24098:SF0">
    <property type="entry name" value="OUTER SEGMENT 5"/>
    <property type="match status" value="1"/>
</dbReference>
<protein>
    <submittedName>
        <fullName evidence="5">WD_REPEATS_REGION domain-containing protein</fullName>
    </submittedName>
</protein>
<organism evidence="4 5">
    <name type="scientific">Toxocara canis</name>
    <name type="common">Canine roundworm</name>
    <dbReference type="NCBI Taxonomy" id="6265"/>
    <lineage>
        <taxon>Eukaryota</taxon>
        <taxon>Metazoa</taxon>
        <taxon>Ecdysozoa</taxon>
        <taxon>Nematoda</taxon>
        <taxon>Chromadorea</taxon>
        <taxon>Rhabditida</taxon>
        <taxon>Spirurina</taxon>
        <taxon>Ascaridomorpha</taxon>
        <taxon>Ascaridoidea</taxon>
        <taxon>Toxocaridae</taxon>
        <taxon>Toxocara</taxon>
    </lineage>
</organism>
<dbReference type="Pfam" id="PF00400">
    <property type="entry name" value="WD40"/>
    <property type="match status" value="3"/>
</dbReference>
<dbReference type="Proteomes" id="UP000050794">
    <property type="component" value="Unassembled WGS sequence"/>
</dbReference>
<keyword evidence="4" id="KW-1185">Reference proteome</keyword>
<keyword evidence="1" id="KW-0853">WD repeat</keyword>
<dbReference type="GO" id="GO:0030992">
    <property type="term" value="C:intraciliary transport particle B"/>
    <property type="evidence" value="ECO:0007669"/>
    <property type="project" value="TreeGrafter"/>
</dbReference>
<dbReference type="PROSITE" id="PS50082">
    <property type="entry name" value="WD_REPEATS_2"/>
    <property type="match status" value="1"/>
</dbReference>
<evidence type="ECO:0000313" key="3">
    <source>
        <dbReference type="EMBL" id="VDM30087.1"/>
    </source>
</evidence>
<dbReference type="InterPro" id="IPR056456">
    <property type="entry name" value="Beta-prop_IFT80_2nd"/>
</dbReference>
<evidence type="ECO:0000259" key="2">
    <source>
        <dbReference type="Pfam" id="PF23335"/>
    </source>
</evidence>
<dbReference type="PROSITE" id="PS50294">
    <property type="entry name" value="WD_REPEATS_REGION"/>
    <property type="match status" value="1"/>
</dbReference>
<reference evidence="5" key="1">
    <citation type="submission" date="2016-06" db="UniProtKB">
        <authorList>
            <consortium name="WormBaseParasite"/>
        </authorList>
    </citation>
    <scope>IDENTIFICATION</scope>
</reference>
<dbReference type="SMART" id="SM00320">
    <property type="entry name" value="WD40"/>
    <property type="match status" value="3"/>
</dbReference>
<dbReference type="InterPro" id="IPR036322">
    <property type="entry name" value="WD40_repeat_dom_sf"/>
</dbReference>
<evidence type="ECO:0000313" key="5">
    <source>
        <dbReference type="WBParaSite" id="TCNE_0000437101-mRNA-1"/>
    </source>
</evidence>
<feature type="repeat" description="WD" evidence="1">
    <location>
        <begin position="6"/>
        <end position="38"/>
    </location>
</feature>
<dbReference type="Pfam" id="PF23335">
    <property type="entry name" value="Beta-prop_IFT80_2nd"/>
    <property type="match status" value="1"/>
</dbReference>
<evidence type="ECO:0000313" key="4">
    <source>
        <dbReference type="Proteomes" id="UP000050794"/>
    </source>
</evidence>
<dbReference type="WBParaSite" id="TCNE_0000437101-mRNA-1">
    <property type="protein sequence ID" value="TCNE_0000437101-mRNA-1"/>
    <property type="gene ID" value="TCNE_0000437101"/>
</dbReference>
<proteinExistence type="predicted"/>
<dbReference type="SUPFAM" id="SSF50978">
    <property type="entry name" value="WD40 repeat-like"/>
    <property type="match status" value="1"/>
</dbReference>
<dbReference type="AlphaFoldDB" id="A0A183U7A1"/>
<evidence type="ECO:0000256" key="1">
    <source>
        <dbReference type="PROSITE-ProRule" id="PRU00221"/>
    </source>
</evidence>
<dbReference type="InterPro" id="IPR001680">
    <property type="entry name" value="WD40_rpt"/>
</dbReference>
<gene>
    <name evidence="3" type="ORF">TCNE_LOCUS4370</name>
</gene>
<dbReference type="InterPro" id="IPR015943">
    <property type="entry name" value="WD40/YVTN_repeat-like_dom_sf"/>
</dbReference>
<reference evidence="3 4" key="2">
    <citation type="submission" date="2018-11" db="EMBL/GenBank/DDBJ databases">
        <authorList>
            <consortium name="Pathogen Informatics"/>
        </authorList>
    </citation>
    <scope>NUCLEOTIDE SEQUENCE [LARGE SCALE GENOMIC DNA]</scope>
</reference>
<sequence length="189" mass="21441">MSPIKWKAHDGLVLCVDWSLNTNLIVTGGEDCKYKVWDGYGRQLFSSASHDYPITSVAWNAEGDLFAVGSFNLLRLCDKAGWSHSLEKLATGSIFNMSWSPDSTQIACGCANGYVIHAHVIEKRVAWRNIEAVQSKRKSVDVRDVLSDVAREKLEMRDRITKLALGFEQLVITTTKQCYIFRCYYYFVL</sequence>
<dbReference type="GO" id="GO:0060271">
    <property type="term" value="P:cilium assembly"/>
    <property type="evidence" value="ECO:0007669"/>
    <property type="project" value="TreeGrafter"/>
</dbReference>
<dbReference type="Gene3D" id="2.130.10.10">
    <property type="entry name" value="YVTN repeat-like/Quinoprotein amine dehydrogenase"/>
    <property type="match status" value="1"/>
</dbReference>
<dbReference type="GO" id="GO:0005929">
    <property type="term" value="C:cilium"/>
    <property type="evidence" value="ECO:0007669"/>
    <property type="project" value="TreeGrafter"/>
</dbReference>
<dbReference type="PANTHER" id="PTHR24098">
    <property type="entry name" value="OUTER SEGMENT 5"/>
    <property type="match status" value="1"/>
</dbReference>
<dbReference type="EMBL" id="UYWY01007258">
    <property type="protein sequence ID" value="VDM30087.1"/>
    <property type="molecule type" value="Genomic_DNA"/>
</dbReference>
<feature type="domain" description="IFT80 second beta-propeller" evidence="2">
    <location>
        <begin position="122"/>
        <end position="183"/>
    </location>
</feature>